<organism evidence="6 7">
    <name type="scientific">Lacibacterium aquatile</name>
    <dbReference type="NCBI Taxonomy" id="1168082"/>
    <lineage>
        <taxon>Bacteria</taxon>
        <taxon>Pseudomonadati</taxon>
        <taxon>Pseudomonadota</taxon>
        <taxon>Alphaproteobacteria</taxon>
        <taxon>Rhodospirillales</taxon>
        <taxon>Rhodospirillaceae</taxon>
    </lineage>
</organism>
<dbReference type="Pfam" id="PF03466">
    <property type="entry name" value="LysR_substrate"/>
    <property type="match status" value="1"/>
</dbReference>
<dbReference type="RefSeq" id="WP_379877026.1">
    <property type="nucleotide sequence ID" value="NZ_JBHUIP010000012.1"/>
</dbReference>
<evidence type="ECO:0000256" key="4">
    <source>
        <dbReference type="ARBA" id="ARBA00023163"/>
    </source>
</evidence>
<dbReference type="InterPro" id="IPR000847">
    <property type="entry name" value="LysR_HTH_N"/>
</dbReference>
<dbReference type="SUPFAM" id="SSF46785">
    <property type="entry name" value="Winged helix' DNA-binding domain"/>
    <property type="match status" value="1"/>
</dbReference>
<dbReference type="InterPro" id="IPR036390">
    <property type="entry name" value="WH_DNA-bd_sf"/>
</dbReference>
<dbReference type="InterPro" id="IPR036388">
    <property type="entry name" value="WH-like_DNA-bd_sf"/>
</dbReference>
<comment type="similarity">
    <text evidence="1">Belongs to the LysR transcriptional regulatory family.</text>
</comment>
<keyword evidence="4" id="KW-0804">Transcription</keyword>
<dbReference type="Proteomes" id="UP001597295">
    <property type="component" value="Unassembled WGS sequence"/>
</dbReference>
<gene>
    <name evidence="6" type="ORF">ACFSM5_13865</name>
</gene>
<evidence type="ECO:0000256" key="1">
    <source>
        <dbReference type="ARBA" id="ARBA00009437"/>
    </source>
</evidence>
<protein>
    <submittedName>
        <fullName evidence="6">LysR substrate-binding domain-containing protein</fullName>
    </submittedName>
</protein>
<dbReference type="Pfam" id="PF00126">
    <property type="entry name" value="HTH_1"/>
    <property type="match status" value="1"/>
</dbReference>
<name>A0ABW5DVZ4_9PROT</name>
<evidence type="ECO:0000256" key="2">
    <source>
        <dbReference type="ARBA" id="ARBA00023015"/>
    </source>
</evidence>
<evidence type="ECO:0000259" key="5">
    <source>
        <dbReference type="PROSITE" id="PS50931"/>
    </source>
</evidence>
<dbReference type="SUPFAM" id="SSF53850">
    <property type="entry name" value="Periplasmic binding protein-like II"/>
    <property type="match status" value="1"/>
</dbReference>
<dbReference type="InterPro" id="IPR050389">
    <property type="entry name" value="LysR-type_TF"/>
</dbReference>
<keyword evidence="2" id="KW-0805">Transcription regulation</keyword>
<dbReference type="InterPro" id="IPR005119">
    <property type="entry name" value="LysR_subst-bd"/>
</dbReference>
<evidence type="ECO:0000313" key="7">
    <source>
        <dbReference type="Proteomes" id="UP001597295"/>
    </source>
</evidence>
<dbReference type="Gene3D" id="1.10.10.10">
    <property type="entry name" value="Winged helix-like DNA-binding domain superfamily/Winged helix DNA-binding domain"/>
    <property type="match status" value="1"/>
</dbReference>
<comment type="caution">
    <text evidence="6">The sequence shown here is derived from an EMBL/GenBank/DDBJ whole genome shotgun (WGS) entry which is preliminary data.</text>
</comment>
<dbReference type="PANTHER" id="PTHR30118">
    <property type="entry name" value="HTH-TYPE TRANSCRIPTIONAL REGULATOR LEUO-RELATED"/>
    <property type="match status" value="1"/>
</dbReference>
<accession>A0ABW5DVZ4</accession>
<proteinExistence type="inferred from homology"/>
<keyword evidence="3" id="KW-0238">DNA-binding</keyword>
<reference evidence="7" key="1">
    <citation type="journal article" date="2019" name="Int. J. Syst. Evol. Microbiol.">
        <title>The Global Catalogue of Microorganisms (GCM) 10K type strain sequencing project: providing services to taxonomists for standard genome sequencing and annotation.</title>
        <authorList>
            <consortium name="The Broad Institute Genomics Platform"/>
            <consortium name="The Broad Institute Genome Sequencing Center for Infectious Disease"/>
            <person name="Wu L."/>
            <person name="Ma J."/>
        </authorList>
    </citation>
    <scope>NUCLEOTIDE SEQUENCE [LARGE SCALE GENOMIC DNA]</scope>
    <source>
        <strain evidence="7">CGMCC 1.19062</strain>
    </source>
</reference>
<sequence length="299" mass="32528">MNLRGIDLNLLVILDALLDEGHVTRAAMRLGLSQPATSSALDRCRHLFSDPLLERRAGGMALTARAEALKVPLKRALAAAAQVLDLPEEDLATLRRTIRMIFTDHPAALIAANLHGCLKETAPGLDMVLMPWHGSDDALDKLGRGDVEIIATISPTLGTDFRQIEVSFETYVVAMRADHTAAQHFDLDRWLAYPHIVVSGRGAGPTEMDRLLAQTGRQRRVGMVVPSFLMVPSLLAASDMMALIPRRCLTGVAQAELAVLDPPIPVPGFPLYLATHARNDGDIAVRHVVQEIAAMLRQL</sequence>
<dbReference type="Gene3D" id="3.40.190.10">
    <property type="entry name" value="Periplasmic binding protein-like II"/>
    <property type="match status" value="2"/>
</dbReference>
<dbReference type="PANTHER" id="PTHR30118:SF15">
    <property type="entry name" value="TRANSCRIPTIONAL REGULATORY PROTEIN"/>
    <property type="match status" value="1"/>
</dbReference>
<keyword evidence="7" id="KW-1185">Reference proteome</keyword>
<feature type="domain" description="HTH lysR-type" evidence="5">
    <location>
        <begin position="6"/>
        <end position="63"/>
    </location>
</feature>
<evidence type="ECO:0000256" key="3">
    <source>
        <dbReference type="ARBA" id="ARBA00023125"/>
    </source>
</evidence>
<dbReference type="InterPro" id="IPR037402">
    <property type="entry name" value="YidZ_PBP2"/>
</dbReference>
<evidence type="ECO:0000313" key="6">
    <source>
        <dbReference type="EMBL" id="MFD2263984.1"/>
    </source>
</evidence>
<dbReference type="EMBL" id="JBHUIP010000012">
    <property type="protein sequence ID" value="MFD2263984.1"/>
    <property type="molecule type" value="Genomic_DNA"/>
</dbReference>
<dbReference type="CDD" id="cd08417">
    <property type="entry name" value="PBP2_Nitroaromatics_like"/>
    <property type="match status" value="1"/>
</dbReference>
<dbReference type="PROSITE" id="PS50931">
    <property type="entry name" value="HTH_LYSR"/>
    <property type="match status" value="1"/>
</dbReference>